<dbReference type="SMART" id="SM00052">
    <property type="entry name" value="EAL"/>
    <property type="match status" value="1"/>
</dbReference>
<gene>
    <name evidence="3" type="ORF">Ctaglu_26490</name>
</gene>
<organism evidence="3 4">
    <name type="scientific">Clostridium tagluense</name>
    <dbReference type="NCBI Taxonomy" id="360422"/>
    <lineage>
        <taxon>Bacteria</taxon>
        <taxon>Bacillati</taxon>
        <taxon>Bacillota</taxon>
        <taxon>Clostridia</taxon>
        <taxon>Eubacteriales</taxon>
        <taxon>Clostridiaceae</taxon>
        <taxon>Clostridium</taxon>
    </lineage>
</organism>
<dbReference type="InterPro" id="IPR052340">
    <property type="entry name" value="RNase_Y/CdgJ"/>
</dbReference>
<sequence length="400" mass="45878">MNVFLARQPILDRYDKLFGYELLFRDSEKNIYQSEDGDRATIAVIKNSFVDIGMDKVTGGKKAFINFTENILKSDIFEVLPPESVIVEILEDIEPTEEILELCKKLKTLGYTIALDDFVYSDKYKKLIEIADIIKVDFQITKGAERKKVMEQVNSENIKFLAEKVETMEDFNEAVSLGYTYFQGYYFSKPTMLSGKRMSENKAIYMKLLHEISSNNFAIDGIESLIKKDISLSFKLLKLINSANYSFVNQVKSMKQALALLGEKEIKKWLYLMAFSNMGEDKPEILIINSLTRARFAELIASKVGKKLNPFNAYLLGMLSMIDLLLDRPLEEILKELLIPIEVKDALNGINDNDYSGLLKLIIAYENGQWDQVSKISKELNLDENCLPNAYYEAIFFMKI</sequence>
<dbReference type="PANTHER" id="PTHR33525:SF4">
    <property type="entry name" value="CYCLIC DI-GMP PHOSPHODIESTERASE CDGJ"/>
    <property type="match status" value="1"/>
</dbReference>
<feature type="domain" description="EAL" evidence="1">
    <location>
        <begin position="1"/>
        <end position="204"/>
    </location>
</feature>
<dbReference type="InterPro" id="IPR035919">
    <property type="entry name" value="EAL_sf"/>
</dbReference>
<dbReference type="PIRSF" id="PIRSF003180">
    <property type="entry name" value="DiGMPpdiest_YuxH"/>
    <property type="match status" value="1"/>
</dbReference>
<dbReference type="AlphaFoldDB" id="A0A401UNA5"/>
<dbReference type="Gene3D" id="3.20.20.450">
    <property type="entry name" value="EAL domain"/>
    <property type="match status" value="1"/>
</dbReference>
<dbReference type="PROSITE" id="PS51833">
    <property type="entry name" value="HDOD"/>
    <property type="match status" value="1"/>
</dbReference>
<name>A0A401UNA5_9CLOT</name>
<dbReference type="PROSITE" id="PS50883">
    <property type="entry name" value="EAL"/>
    <property type="match status" value="1"/>
</dbReference>
<dbReference type="InterPro" id="IPR001633">
    <property type="entry name" value="EAL_dom"/>
</dbReference>
<comment type="caution">
    <text evidence="3">The sequence shown here is derived from an EMBL/GenBank/DDBJ whole genome shotgun (WGS) entry which is preliminary data.</text>
</comment>
<dbReference type="SUPFAM" id="SSF141868">
    <property type="entry name" value="EAL domain-like"/>
    <property type="match status" value="1"/>
</dbReference>
<evidence type="ECO:0008006" key="5">
    <source>
        <dbReference type="Google" id="ProtNLM"/>
    </source>
</evidence>
<dbReference type="OrthoDB" id="9804751at2"/>
<dbReference type="InterPro" id="IPR013976">
    <property type="entry name" value="HDOD"/>
</dbReference>
<evidence type="ECO:0000259" key="1">
    <source>
        <dbReference type="PROSITE" id="PS50883"/>
    </source>
</evidence>
<feature type="domain" description="HDOD" evidence="2">
    <location>
        <begin position="198"/>
        <end position="386"/>
    </location>
</feature>
<dbReference type="Pfam" id="PF08668">
    <property type="entry name" value="HDOD"/>
    <property type="match status" value="1"/>
</dbReference>
<evidence type="ECO:0000259" key="2">
    <source>
        <dbReference type="PROSITE" id="PS51833"/>
    </source>
</evidence>
<accession>A0A401UNA5</accession>
<keyword evidence="4" id="KW-1185">Reference proteome</keyword>
<dbReference type="SUPFAM" id="SSF109604">
    <property type="entry name" value="HD-domain/PDEase-like"/>
    <property type="match status" value="1"/>
</dbReference>
<dbReference type="PANTHER" id="PTHR33525">
    <property type="match status" value="1"/>
</dbReference>
<dbReference type="EMBL" id="BHYK01000014">
    <property type="protein sequence ID" value="GCD11026.1"/>
    <property type="molecule type" value="Genomic_DNA"/>
</dbReference>
<dbReference type="Gene3D" id="1.10.3210.10">
    <property type="entry name" value="Hypothetical protein af1432"/>
    <property type="match status" value="1"/>
</dbReference>
<proteinExistence type="predicted"/>
<dbReference type="Proteomes" id="UP000287872">
    <property type="component" value="Unassembled WGS sequence"/>
</dbReference>
<dbReference type="InterPro" id="IPR014408">
    <property type="entry name" value="dGMP_Pdiesterase_EAL/HD-GYP"/>
</dbReference>
<evidence type="ECO:0000313" key="4">
    <source>
        <dbReference type="Proteomes" id="UP000287872"/>
    </source>
</evidence>
<dbReference type="Pfam" id="PF00563">
    <property type="entry name" value="EAL"/>
    <property type="match status" value="1"/>
</dbReference>
<evidence type="ECO:0000313" key="3">
    <source>
        <dbReference type="EMBL" id="GCD11026.1"/>
    </source>
</evidence>
<reference evidence="3 4" key="1">
    <citation type="submission" date="2018-11" db="EMBL/GenBank/DDBJ databases">
        <title>Genome sequencing and assembly of Clostridium tagluense strain A121.</title>
        <authorList>
            <person name="Murakami T."/>
            <person name="Segawa T."/>
            <person name="Shcherbakova V.A."/>
            <person name="Mori H."/>
            <person name="Yoshimura Y."/>
        </authorList>
    </citation>
    <scope>NUCLEOTIDE SEQUENCE [LARGE SCALE GENOMIC DNA]</scope>
    <source>
        <strain evidence="3 4">A121</strain>
    </source>
</reference>
<dbReference type="RefSeq" id="WP_125002462.1">
    <property type="nucleotide sequence ID" value="NZ_BHYK01000014.1"/>
</dbReference>
<protein>
    <recommendedName>
        <fullName evidence="5">Histidine kinase</fullName>
    </recommendedName>
</protein>